<feature type="signal peptide" evidence="1">
    <location>
        <begin position="1"/>
        <end position="21"/>
    </location>
</feature>
<keyword evidence="3" id="KW-1185">Reference proteome</keyword>
<evidence type="ECO:0000256" key="1">
    <source>
        <dbReference type="SAM" id="SignalP"/>
    </source>
</evidence>
<organism evidence="2 3">
    <name type="scientific">Larinioides sclopetarius</name>
    <dbReference type="NCBI Taxonomy" id="280406"/>
    <lineage>
        <taxon>Eukaryota</taxon>
        <taxon>Metazoa</taxon>
        <taxon>Ecdysozoa</taxon>
        <taxon>Arthropoda</taxon>
        <taxon>Chelicerata</taxon>
        <taxon>Arachnida</taxon>
        <taxon>Araneae</taxon>
        <taxon>Araneomorphae</taxon>
        <taxon>Entelegynae</taxon>
        <taxon>Araneoidea</taxon>
        <taxon>Araneidae</taxon>
        <taxon>Larinioides</taxon>
    </lineage>
</organism>
<evidence type="ECO:0000313" key="2">
    <source>
        <dbReference type="EMBL" id="CAL1292645.1"/>
    </source>
</evidence>
<reference evidence="2 3" key="1">
    <citation type="submission" date="2024-04" db="EMBL/GenBank/DDBJ databases">
        <authorList>
            <person name="Rising A."/>
            <person name="Reimegard J."/>
            <person name="Sonavane S."/>
            <person name="Akerstrom W."/>
            <person name="Nylinder S."/>
            <person name="Hedman E."/>
            <person name="Kallberg Y."/>
        </authorList>
    </citation>
    <scope>NUCLEOTIDE SEQUENCE [LARGE SCALE GENOMIC DNA]</scope>
</reference>
<accession>A0AAV2B8S5</accession>
<dbReference type="Proteomes" id="UP001497382">
    <property type="component" value="Unassembled WGS sequence"/>
</dbReference>
<comment type="caution">
    <text evidence="2">The sequence shown here is derived from an EMBL/GenBank/DDBJ whole genome shotgun (WGS) entry which is preliminary data.</text>
</comment>
<dbReference type="EMBL" id="CAXIEN010000310">
    <property type="protein sequence ID" value="CAL1292645.1"/>
    <property type="molecule type" value="Genomic_DNA"/>
</dbReference>
<proteinExistence type="predicted"/>
<gene>
    <name evidence="2" type="ORF">LARSCL_LOCUS17770</name>
</gene>
<keyword evidence="1" id="KW-0732">Signal</keyword>
<sequence length="76" mass="8890">MHAYGYLIFWILLSHVFVSDGQQKRVPCWTRRKCDTCTRKSRIGQMSLCCEECSVGKLNVRVTKSKVYCWCLVPNK</sequence>
<feature type="chain" id="PRO_5043751977" evidence="1">
    <location>
        <begin position="22"/>
        <end position="76"/>
    </location>
</feature>
<evidence type="ECO:0000313" key="3">
    <source>
        <dbReference type="Proteomes" id="UP001497382"/>
    </source>
</evidence>
<name>A0AAV2B8S5_9ARAC</name>
<protein>
    <submittedName>
        <fullName evidence="2">Uncharacterized protein</fullName>
    </submittedName>
</protein>
<dbReference type="AlphaFoldDB" id="A0AAV2B8S5"/>